<dbReference type="GO" id="GO:0009414">
    <property type="term" value="P:response to water deprivation"/>
    <property type="evidence" value="ECO:0007669"/>
    <property type="project" value="UniProtKB-ARBA"/>
</dbReference>
<feature type="compositionally biased region" description="Low complexity" evidence="3">
    <location>
        <begin position="129"/>
        <end position="149"/>
    </location>
</feature>
<evidence type="ECO:0000313" key="5">
    <source>
        <dbReference type="Proteomes" id="UP000000226"/>
    </source>
</evidence>
<comment type="similarity">
    <text evidence="1 2">Belongs to the plant dehydrin family.</text>
</comment>
<dbReference type="Pfam" id="PF00257">
    <property type="entry name" value="Dehydrin"/>
    <property type="match status" value="1"/>
</dbReference>
<dbReference type="EMBL" id="CM002296">
    <property type="protein sequence ID" value="ESW07941.1"/>
    <property type="molecule type" value="Genomic_DNA"/>
</dbReference>
<dbReference type="PROSITE" id="PS00823">
    <property type="entry name" value="DEHYDRIN_2"/>
    <property type="match status" value="1"/>
</dbReference>
<keyword evidence="5" id="KW-1185">Reference proteome</keyword>
<evidence type="ECO:0000256" key="1">
    <source>
        <dbReference type="ARBA" id="ARBA00008403"/>
    </source>
</evidence>
<dbReference type="STRING" id="3885.V7AUP3"/>
<feature type="region of interest" description="Disordered" evidence="3">
    <location>
        <begin position="70"/>
        <end position="177"/>
    </location>
</feature>
<dbReference type="OrthoDB" id="685434at2759"/>
<dbReference type="Proteomes" id="UP000000226">
    <property type="component" value="Chromosome 9"/>
</dbReference>
<feature type="compositionally biased region" description="Basic and acidic residues" evidence="3">
    <location>
        <begin position="162"/>
        <end position="177"/>
    </location>
</feature>
<organism evidence="4 5">
    <name type="scientific">Phaseolus vulgaris</name>
    <name type="common">Kidney bean</name>
    <name type="synonym">French bean</name>
    <dbReference type="NCBI Taxonomy" id="3885"/>
    <lineage>
        <taxon>Eukaryota</taxon>
        <taxon>Viridiplantae</taxon>
        <taxon>Streptophyta</taxon>
        <taxon>Embryophyta</taxon>
        <taxon>Tracheophyta</taxon>
        <taxon>Spermatophyta</taxon>
        <taxon>Magnoliopsida</taxon>
        <taxon>eudicotyledons</taxon>
        <taxon>Gunneridae</taxon>
        <taxon>Pentapetalae</taxon>
        <taxon>rosids</taxon>
        <taxon>fabids</taxon>
        <taxon>Fabales</taxon>
        <taxon>Fabaceae</taxon>
        <taxon>Papilionoideae</taxon>
        <taxon>50 kb inversion clade</taxon>
        <taxon>NPAAA clade</taxon>
        <taxon>indigoferoid/millettioid clade</taxon>
        <taxon>Phaseoleae</taxon>
        <taxon>Phaseolus</taxon>
    </lineage>
</organism>
<dbReference type="InterPro" id="IPR030513">
    <property type="entry name" value="Dehydrin_CS"/>
</dbReference>
<dbReference type="Gramene" id="ESW07941">
    <property type="protein sequence ID" value="ESW07941"/>
    <property type="gene ID" value="PHAVU_009G005300g"/>
</dbReference>
<name>V7AUP3_PHAVU</name>
<evidence type="ECO:0000256" key="2">
    <source>
        <dbReference type="RuleBase" id="RU003995"/>
    </source>
</evidence>
<dbReference type="AlphaFoldDB" id="V7AUP3"/>
<dbReference type="GO" id="GO:0005829">
    <property type="term" value="C:cytosol"/>
    <property type="evidence" value="ECO:0007669"/>
    <property type="project" value="TreeGrafter"/>
</dbReference>
<dbReference type="PROSITE" id="PS00315">
    <property type="entry name" value="DEHYDRIN_1"/>
    <property type="match status" value="1"/>
</dbReference>
<dbReference type="OMA" id="QHHGSLE"/>
<evidence type="ECO:0000256" key="3">
    <source>
        <dbReference type="SAM" id="MobiDB-lite"/>
    </source>
</evidence>
<sequence length="177" mass="18840">MAEAQLRDQHGNPIPLTDQHGNPVILTDEHGNPVHVTGIATIPPSAATAASGFRTYSGAGSTTFTTTVADLIAAQPRDTRDLHRSSSSSSSSSSSEDDGQGGRRKKGVNKLKEKLPGRKNMEQHSPPKTTATTTATGVPHPTRPTATNPNPNPSHPEHHKKGIMEKIKEKLPGHHNH</sequence>
<evidence type="ECO:0000313" key="4">
    <source>
        <dbReference type="EMBL" id="ESW07941.1"/>
    </source>
</evidence>
<gene>
    <name evidence="4" type="ORF">PHAVU_009G005300g</name>
</gene>
<dbReference type="GO" id="GO:0009737">
    <property type="term" value="P:response to abscisic acid"/>
    <property type="evidence" value="ECO:0007669"/>
    <property type="project" value="TreeGrafter"/>
</dbReference>
<accession>V7AUP3</accession>
<reference evidence="5" key="1">
    <citation type="journal article" date="2014" name="Nat. Genet.">
        <title>A reference genome for common bean and genome-wide analysis of dual domestications.</title>
        <authorList>
            <person name="Schmutz J."/>
            <person name="McClean P.E."/>
            <person name="Mamidi S."/>
            <person name="Wu G.A."/>
            <person name="Cannon S.B."/>
            <person name="Grimwood J."/>
            <person name="Jenkins J."/>
            <person name="Shu S."/>
            <person name="Song Q."/>
            <person name="Chavarro C."/>
            <person name="Torres-Torres M."/>
            <person name="Geffroy V."/>
            <person name="Moghaddam S.M."/>
            <person name="Gao D."/>
            <person name="Abernathy B."/>
            <person name="Barry K."/>
            <person name="Blair M."/>
            <person name="Brick M.A."/>
            <person name="Chovatia M."/>
            <person name="Gepts P."/>
            <person name="Goodstein D.M."/>
            <person name="Gonzales M."/>
            <person name="Hellsten U."/>
            <person name="Hyten D.L."/>
            <person name="Jia G."/>
            <person name="Kelly J.D."/>
            <person name="Kudrna D."/>
            <person name="Lee R."/>
            <person name="Richard M.M."/>
            <person name="Miklas P.N."/>
            <person name="Osorno J.M."/>
            <person name="Rodrigues J."/>
            <person name="Thareau V."/>
            <person name="Urrea C.A."/>
            <person name="Wang M."/>
            <person name="Yu Y."/>
            <person name="Zhang M."/>
            <person name="Wing R.A."/>
            <person name="Cregan P.B."/>
            <person name="Rokhsar D.S."/>
            <person name="Jackson S.A."/>
        </authorList>
    </citation>
    <scope>NUCLEOTIDE SEQUENCE [LARGE SCALE GENOMIC DNA]</scope>
    <source>
        <strain evidence="5">cv. G19833</strain>
    </source>
</reference>
<proteinExistence type="inferred from homology"/>
<dbReference type="GO" id="GO:0009631">
    <property type="term" value="P:cold acclimation"/>
    <property type="evidence" value="ECO:0007669"/>
    <property type="project" value="TreeGrafter"/>
</dbReference>
<dbReference type="InterPro" id="IPR000167">
    <property type="entry name" value="Dehydrin"/>
</dbReference>
<protein>
    <recommendedName>
        <fullName evidence="6">Dehydrin</fullName>
    </recommendedName>
</protein>
<evidence type="ECO:0008006" key="6">
    <source>
        <dbReference type="Google" id="ProtNLM"/>
    </source>
</evidence>
<feature type="compositionally biased region" description="Low complexity" evidence="3">
    <location>
        <begin position="85"/>
        <end position="94"/>
    </location>
</feature>
<dbReference type="PANTHER" id="PTHR33346:SF5">
    <property type="entry name" value="DEHYDRIN LEA-RELATED"/>
    <property type="match status" value="1"/>
</dbReference>
<feature type="compositionally biased region" description="Basic and acidic residues" evidence="3">
    <location>
        <begin position="1"/>
        <end position="10"/>
    </location>
</feature>
<dbReference type="eggNOG" id="ENOG502S48F">
    <property type="taxonomic scope" value="Eukaryota"/>
</dbReference>
<feature type="region of interest" description="Disordered" evidence="3">
    <location>
        <begin position="1"/>
        <end position="30"/>
    </location>
</feature>
<dbReference type="PANTHER" id="PTHR33346">
    <property type="entry name" value="DEHYDRIN XERO 2-RELATED"/>
    <property type="match status" value="1"/>
</dbReference>
<feature type="compositionally biased region" description="Basic and acidic residues" evidence="3">
    <location>
        <begin position="110"/>
        <end position="122"/>
    </location>
</feature>